<dbReference type="GO" id="GO:0005634">
    <property type="term" value="C:nucleus"/>
    <property type="evidence" value="ECO:0007669"/>
    <property type="project" value="UniProtKB-SubCell"/>
</dbReference>
<evidence type="ECO:0000256" key="3">
    <source>
        <dbReference type="ARBA" id="ARBA00023125"/>
    </source>
</evidence>
<dbReference type="GO" id="GO:0000127">
    <property type="term" value="C:transcription factor TFIIIC complex"/>
    <property type="evidence" value="ECO:0007669"/>
    <property type="project" value="InterPro"/>
</dbReference>
<feature type="domain" description="B-block binding subunit of TFIIIC" evidence="6">
    <location>
        <begin position="111"/>
        <end position="175"/>
    </location>
</feature>
<dbReference type="AlphaFoldDB" id="A0A3Q2Q1G2"/>
<dbReference type="Pfam" id="PF04182">
    <property type="entry name" value="B-block_TFIIIC"/>
    <property type="match status" value="1"/>
</dbReference>
<keyword evidence="5" id="KW-0539">Nucleus</keyword>
<evidence type="ECO:0000256" key="2">
    <source>
        <dbReference type="ARBA" id="ARBA00022553"/>
    </source>
</evidence>
<evidence type="ECO:0000256" key="1">
    <source>
        <dbReference type="ARBA" id="ARBA00004123"/>
    </source>
</evidence>
<dbReference type="InterPro" id="IPR056428">
    <property type="entry name" value="WH_GTF3C1"/>
</dbReference>
<comment type="subcellular location">
    <subcellularLocation>
        <location evidence="1">Nucleus</location>
    </subcellularLocation>
</comment>
<evidence type="ECO:0000313" key="9">
    <source>
        <dbReference type="Proteomes" id="UP000265000"/>
    </source>
</evidence>
<dbReference type="PANTHER" id="PTHR15180:SF1">
    <property type="entry name" value="GENERAL TRANSCRIPTION FACTOR 3C POLYPEPTIDE 1"/>
    <property type="match status" value="1"/>
</dbReference>
<proteinExistence type="predicted"/>
<dbReference type="PANTHER" id="PTHR15180">
    <property type="entry name" value="GENERAL TRANSCRIPTION FACTOR 3C POLYPEPTIDE 1"/>
    <property type="match status" value="1"/>
</dbReference>
<dbReference type="GO" id="GO:0003677">
    <property type="term" value="F:DNA binding"/>
    <property type="evidence" value="ECO:0007669"/>
    <property type="project" value="UniProtKB-KW"/>
</dbReference>
<keyword evidence="4" id="KW-0804">Transcription</keyword>
<feature type="domain" description="General transcription factor 3C polypeptide 1 winged-helix" evidence="7">
    <location>
        <begin position="1"/>
        <end position="94"/>
    </location>
</feature>
<accession>A0A3Q2Q1G2</accession>
<dbReference type="GeneTree" id="ENSGT00390000008664"/>
<protein>
    <submittedName>
        <fullName evidence="8">Uncharacterized protein</fullName>
    </submittedName>
</protein>
<evidence type="ECO:0000256" key="4">
    <source>
        <dbReference type="ARBA" id="ARBA00023163"/>
    </source>
</evidence>
<reference evidence="8" key="2">
    <citation type="submission" date="2025-09" db="UniProtKB">
        <authorList>
            <consortium name="Ensembl"/>
        </authorList>
    </citation>
    <scope>IDENTIFICATION</scope>
</reference>
<evidence type="ECO:0000313" key="8">
    <source>
        <dbReference type="Ensembl" id="ENSFHEP00000019642.1"/>
    </source>
</evidence>
<name>A0A3Q2Q1G2_FUNHE</name>
<evidence type="ECO:0000259" key="7">
    <source>
        <dbReference type="Pfam" id="PF23704"/>
    </source>
</evidence>
<keyword evidence="2" id="KW-0597">Phosphoprotein</keyword>
<organism evidence="8 9">
    <name type="scientific">Fundulus heteroclitus</name>
    <name type="common">Killifish</name>
    <name type="synonym">Mummichog</name>
    <dbReference type="NCBI Taxonomy" id="8078"/>
    <lineage>
        <taxon>Eukaryota</taxon>
        <taxon>Metazoa</taxon>
        <taxon>Chordata</taxon>
        <taxon>Craniata</taxon>
        <taxon>Vertebrata</taxon>
        <taxon>Euteleostomi</taxon>
        <taxon>Actinopterygii</taxon>
        <taxon>Neopterygii</taxon>
        <taxon>Teleostei</taxon>
        <taxon>Neoteleostei</taxon>
        <taxon>Acanthomorphata</taxon>
        <taxon>Ovalentaria</taxon>
        <taxon>Atherinomorphae</taxon>
        <taxon>Cyprinodontiformes</taxon>
        <taxon>Fundulidae</taxon>
        <taxon>Fundulus</taxon>
    </lineage>
</organism>
<dbReference type="STRING" id="8078.ENSFHEP00000019642"/>
<keyword evidence="3" id="KW-0238">DNA-binding</keyword>
<evidence type="ECO:0000259" key="6">
    <source>
        <dbReference type="Pfam" id="PF04182"/>
    </source>
</evidence>
<dbReference type="Proteomes" id="UP000265000">
    <property type="component" value="Unplaced"/>
</dbReference>
<dbReference type="GO" id="GO:0042791">
    <property type="term" value="P:5S class rRNA transcription by RNA polymerase III"/>
    <property type="evidence" value="ECO:0007669"/>
    <property type="project" value="TreeGrafter"/>
</dbReference>
<dbReference type="GO" id="GO:0006384">
    <property type="term" value="P:transcription initiation at RNA polymerase III promoter"/>
    <property type="evidence" value="ECO:0007669"/>
    <property type="project" value="InterPro"/>
</dbReference>
<sequence>MDALSIVVDEVALEGLDGITIPSLWIRLQDRKPEFPLKLDDYTKGFIWRSLASNVDLTENKFRCNVCFNDNNDDITITIRYGRTLVVVASQSLRFRTLIGSENDPELKLSNESYCVLERVGRGRWQGEIQNACKLMHYLRKSLVKHELITMQSYVRRLKTGYQQHSILLLLKRFHFNRSVWFLFCTFIYFFVT</sequence>
<dbReference type="InterPro" id="IPR044210">
    <property type="entry name" value="Tfc3-like"/>
</dbReference>
<dbReference type="Pfam" id="PF23704">
    <property type="entry name" value="WHD_GTF3C1_N"/>
    <property type="match status" value="1"/>
</dbReference>
<keyword evidence="9" id="KW-1185">Reference proteome</keyword>
<dbReference type="InterPro" id="IPR007309">
    <property type="entry name" value="TFIIIC_Bblock-bd"/>
</dbReference>
<reference evidence="8" key="1">
    <citation type="submission" date="2025-08" db="UniProtKB">
        <authorList>
            <consortium name="Ensembl"/>
        </authorList>
    </citation>
    <scope>IDENTIFICATION</scope>
</reference>
<dbReference type="Ensembl" id="ENSFHET00000028939.1">
    <property type="protein sequence ID" value="ENSFHEP00000019642.1"/>
    <property type="gene ID" value="ENSFHEG00000021554.1"/>
</dbReference>
<evidence type="ECO:0000256" key="5">
    <source>
        <dbReference type="ARBA" id="ARBA00023242"/>
    </source>
</evidence>